<dbReference type="AlphaFoldDB" id="A0A4E9EL27"/>
<accession>A0A4E9EL27</accession>
<sequence>MSSFEVWVSEQIPWNQVRSSLVFFATPVRFEGDGENKDNRVSPYITIEIPELSDYRVADDTS</sequence>
<name>A0A4E9EL27_GIBZA</name>
<reference evidence="1" key="1">
    <citation type="submission" date="2019-04" db="EMBL/GenBank/DDBJ databases">
        <authorList>
            <person name="Melise S."/>
            <person name="Noan J."/>
            <person name="Okalmin O."/>
        </authorList>
    </citation>
    <scope>NUCLEOTIDE SEQUENCE</scope>
    <source>
        <strain evidence="1">FN9</strain>
    </source>
</reference>
<gene>
    <name evidence="1" type="ORF">FUG_LOCUS561537</name>
</gene>
<dbReference type="EMBL" id="CAAKMV010000188">
    <property type="protein sequence ID" value="VIO64028.1"/>
    <property type="molecule type" value="Genomic_DNA"/>
</dbReference>
<protein>
    <submittedName>
        <fullName evidence="1">Uncharacterized protein</fullName>
    </submittedName>
</protein>
<evidence type="ECO:0000313" key="1">
    <source>
        <dbReference type="EMBL" id="VIO64028.1"/>
    </source>
</evidence>
<proteinExistence type="predicted"/>
<organism evidence="1">
    <name type="scientific">Gibberella zeae</name>
    <name type="common">Wheat head blight fungus</name>
    <name type="synonym">Fusarium graminearum</name>
    <dbReference type="NCBI Taxonomy" id="5518"/>
    <lineage>
        <taxon>Eukaryota</taxon>
        <taxon>Fungi</taxon>
        <taxon>Dikarya</taxon>
        <taxon>Ascomycota</taxon>
        <taxon>Pezizomycotina</taxon>
        <taxon>Sordariomycetes</taxon>
        <taxon>Hypocreomycetidae</taxon>
        <taxon>Hypocreales</taxon>
        <taxon>Nectriaceae</taxon>
        <taxon>Fusarium</taxon>
    </lineage>
</organism>